<comment type="subcellular location">
    <subcellularLocation>
        <location evidence="1">Mitochondrion membrane</location>
        <topology evidence="1">Multi-pass membrane protein</topology>
    </subcellularLocation>
</comment>
<evidence type="ECO:0000256" key="5">
    <source>
        <dbReference type="ARBA" id="ARBA00022448"/>
    </source>
</evidence>
<dbReference type="InterPro" id="IPR050269">
    <property type="entry name" value="ComplexI_Subunit6"/>
</dbReference>
<evidence type="ECO:0000256" key="6">
    <source>
        <dbReference type="ARBA" id="ARBA00022660"/>
    </source>
</evidence>
<dbReference type="AlphaFoldDB" id="A0A9E8YAX6"/>
<evidence type="ECO:0000256" key="11">
    <source>
        <dbReference type="ARBA" id="ARBA00023027"/>
    </source>
</evidence>
<keyword evidence="10 16" id="KW-1133">Transmembrane helix</keyword>
<evidence type="ECO:0000256" key="15">
    <source>
        <dbReference type="ARBA" id="ARBA00049551"/>
    </source>
</evidence>
<evidence type="ECO:0000256" key="2">
    <source>
        <dbReference type="ARBA" id="ARBA00005698"/>
    </source>
</evidence>
<name>A0A9E8YAX6_9HEMI</name>
<dbReference type="GO" id="GO:0008137">
    <property type="term" value="F:NADH dehydrogenase (ubiquinone) activity"/>
    <property type="evidence" value="ECO:0007669"/>
    <property type="project" value="UniProtKB-EC"/>
</dbReference>
<keyword evidence="7 16" id="KW-0812">Transmembrane</keyword>
<comment type="catalytic activity">
    <reaction evidence="15">
        <text>a ubiquinone + NADH + 5 H(+)(in) = a ubiquinol + NAD(+) + 4 H(+)(out)</text>
        <dbReference type="Rhea" id="RHEA:29091"/>
        <dbReference type="Rhea" id="RHEA-COMP:9565"/>
        <dbReference type="Rhea" id="RHEA-COMP:9566"/>
        <dbReference type="ChEBI" id="CHEBI:15378"/>
        <dbReference type="ChEBI" id="CHEBI:16389"/>
        <dbReference type="ChEBI" id="CHEBI:17976"/>
        <dbReference type="ChEBI" id="CHEBI:57540"/>
        <dbReference type="ChEBI" id="CHEBI:57945"/>
        <dbReference type="EC" id="7.1.1.2"/>
    </reaction>
</comment>
<accession>A0A9E8YAX6</accession>
<evidence type="ECO:0000256" key="8">
    <source>
        <dbReference type="ARBA" id="ARBA00022967"/>
    </source>
</evidence>
<evidence type="ECO:0000313" key="17">
    <source>
        <dbReference type="EMBL" id="WAJ48465.1"/>
    </source>
</evidence>
<dbReference type="PANTHER" id="PTHR11435:SF1">
    <property type="entry name" value="NADH-UBIQUINONE OXIDOREDUCTASE CHAIN 6"/>
    <property type="match status" value="1"/>
</dbReference>
<dbReference type="GO" id="GO:0031966">
    <property type="term" value="C:mitochondrial membrane"/>
    <property type="evidence" value="ECO:0007669"/>
    <property type="project" value="UniProtKB-SubCell"/>
</dbReference>
<evidence type="ECO:0000256" key="9">
    <source>
        <dbReference type="ARBA" id="ARBA00022982"/>
    </source>
</evidence>
<gene>
    <name evidence="17" type="primary">nad6</name>
</gene>
<dbReference type="EC" id="7.1.1.2" evidence="3"/>
<geneLocation type="mitochondrion" evidence="17"/>
<keyword evidence="9" id="KW-0249">Electron transport</keyword>
<keyword evidence="12 17" id="KW-0496">Mitochondrion</keyword>
<evidence type="ECO:0000256" key="7">
    <source>
        <dbReference type="ARBA" id="ARBA00022692"/>
    </source>
</evidence>
<feature type="transmembrane region" description="Helical" evidence="16">
    <location>
        <begin position="83"/>
        <end position="101"/>
    </location>
</feature>
<evidence type="ECO:0000256" key="3">
    <source>
        <dbReference type="ARBA" id="ARBA00012944"/>
    </source>
</evidence>
<feature type="transmembrane region" description="Helical" evidence="16">
    <location>
        <begin position="135"/>
        <end position="156"/>
    </location>
</feature>
<evidence type="ECO:0000256" key="12">
    <source>
        <dbReference type="ARBA" id="ARBA00023128"/>
    </source>
</evidence>
<evidence type="ECO:0000256" key="1">
    <source>
        <dbReference type="ARBA" id="ARBA00004225"/>
    </source>
</evidence>
<reference evidence="17" key="1">
    <citation type="submission" date="2022-09" db="EMBL/GenBank/DDBJ databases">
        <authorList>
            <person name="Selvaraj P."/>
            <person name="John J.S."/>
            <person name="AbdulAzeez S."/>
            <person name="Borgio J.F."/>
        </authorList>
    </citation>
    <scope>NUCLEOTIDE SEQUENCE</scope>
</reference>
<feature type="transmembrane region" description="Helical" evidence="16">
    <location>
        <begin position="48"/>
        <end position="71"/>
    </location>
</feature>
<keyword evidence="6" id="KW-0679">Respiratory chain</keyword>
<keyword evidence="11" id="KW-0520">NAD</keyword>
<keyword evidence="13 16" id="KW-0472">Membrane</keyword>
<dbReference type="SMR" id="A0A9E8YAX6"/>
<comment type="similarity">
    <text evidence="2">Belongs to the complex I subunit 6 family.</text>
</comment>
<dbReference type="EMBL" id="OP545807">
    <property type="protein sequence ID" value="WAJ48465.1"/>
    <property type="molecule type" value="Genomic_DNA"/>
</dbReference>
<sequence>MNTTLTILIISTSIMFTMLSHPMSMGMTLIIQTILISMITGNMMNTFWFSYILLITMISGVLVLFIYMASIASNEKFKSSTKMLMFTTMMMILSTGIIMIVDQMSVSSIWSTIKKEMLCNDQVQSLIKLFNNHNMSMTITMVAYLFFTMIAITFIVEVSEGPLRKKN</sequence>
<dbReference type="PANTHER" id="PTHR11435">
    <property type="entry name" value="NADH UBIQUINONE OXIDOREDUCTASE SUBUNIT ND6"/>
    <property type="match status" value="1"/>
</dbReference>
<evidence type="ECO:0000256" key="14">
    <source>
        <dbReference type="ARBA" id="ARBA00031019"/>
    </source>
</evidence>
<keyword evidence="5" id="KW-0813">Transport</keyword>
<evidence type="ECO:0000256" key="13">
    <source>
        <dbReference type="ARBA" id="ARBA00023136"/>
    </source>
</evidence>
<evidence type="ECO:0000256" key="16">
    <source>
        <dbReference type="SAM" id="Phobius"/>
    </source>
</evidence>
<proteinExistence type="inferred from homology"/>
<protein>
    <recommendedName>
        <fullName evidence="4">NADH-ubiquinone oxidoreductase chain 6</fullName>
        <ecNumber evidence="3">7.1.1.2</ecNumber>
    </recommendedName>
    <alternativeName>
        <fullName evidence="14">NADH dehydrogenase subunit 6</fullName>
    </alternativeName>
</protein>
<evidence type="ECO:0000256" key="4">
    <source>
        <dbReference type="ARBA" id="ARBA00021095"/>
    </source>
</evidence>
<organism evidence="17">
    <name type="scientific">Acanthaspis pedestris</name>
    <dbReference type="NCBI Taxonomy" id="1387356"/>
    <lineage>
        <taxon>Eukaryota</taxon>
        <taxon>Metazoa</taxon>
        <taxon>Ecdysozoa</taxon>
        <taxon>Arthropoda</taxon>
        <taxon>Hexapoda</taxon>
        <taxon>Insecta</taxon>
        <taxon>Pterygota</taxon>
        <taxon>Neoptera</taxon>
        <taxon>Paraneoptera</taxon>
        <taxon>Hemiptera</taxon>
        <taxon>Heteroptera</taxon>
        <taxon>Panheteroptera</taxon>
        <taxon>Cimicomorpha</taxon>
        <taxon>Reduviidae</taxon>
        <taxon>Reduviinae</taxon>
        <taxon>Acanthaspis</taxon>
    </lineage>
</organism>
<evidence type="ECO:0000256" key="10">
    <source>
        <dbReference type="ARBA" id="ARBA00022989"/>
    </source>
</evidence>
<keyword evidence="8" id="KW-1278">Translocase</keyword>